<reference evidence="12" key="3">
    <citation type="journal article" date="2009" name="Mol. Phylogenet. Evol.">
        <title>Evolution of reduced and compact chloroplast genomes (cpDNAs) in gnetophytes: Selection toward a lower-cost strategy.</title>
        <authorList>
            <person name="Wu C.-S."/>
            <person name="Lai Y.-T."/>
            <person name="Lin C.-P."/>
            <person name="Wang Y.-N."/>
            <person name="Chaw S.-M."/>
        </authorList>
    </citation>
    <scope>NUCLEOTIDE SEQUENCE [LARGE SCALE GENOMIC DNA]</scope>
</reference>
<dbReference type="HAMAP" id="MF_00531">
    <property type="entry name" value="Ribosomal_uS19"/>
    <property type="match status" value="1"/>
</dbReference>
<dbReference type="GeneID" id="6276199"/>
<dbReference type="InterPro" id="IPR002222">
    <property type="entry name" value="Ribosomal_uS19"/>
</dbReference>
<organism evidence="10">
    <name type="scientific">Welwitschia mirabilis</name>
    <name type="common">Tree tumbo</name>
    <name type="synonym">Welwitschia bainesii</name>
    <dbReference type="NCBI Taxonomy" id="3377"/>
    <lineage>
        <taxon>Eukaryota</taxon>
        <taxon>Viridiplantae</taxon>
        <taxon>Streptophyta</taxon>
        <taxon>Embryophyta</taxon>
        <taxon>Tracheophyta</taxon>
        <taxon>Spermatophyta</taxon>
        <taxon>Gnetopsida</taxon>
        <taxon>Gnetidae</taxon>
        <taxon>Welwitschiales</taxon>
        <taxon>Welwitschiaceae</taxon>
        <taxon>Welwitschia</taxon>
    </lineage>
</organism>
<evidence type="ECO:0000256" key="5">
    <source>
        <dbReference type="ARBA" id="ARBA00022980"/>
    </source>
</evidence>
<evidence type="ECO:0000256" key="4">
    <source>
        <dbReference type="ARBA" id="ARBA00022884"/>
    </source>
</evidence>
<comment type="similarity">
    <text evidence="2 8">Belongs to the universal ribosomal protein uS19 family.</text>
</comment>
<protein>
    <recommendedName>
        <fullName evidence="7">Small ribosomal subunit protein uS19c</fullName>
    </recommendedName>
</protein>
<dbReference type="InterPro" id="IPR005732">
    <property type="entry name" value="Ribosomal_uS19_bac-type"/>
</dbReference>
<evidence type="ECO:0000256" key="9">
    <source>
        <dbReference type="SAM" id="MobiDB-lite"/>
    </source>
</evidence>
<dbReference type="PANTHER" id="PTHR11880:SF8">
    <property type="entry name" value="SMALL RIBOSOMAL SUBUNIT PROTEIN US19M"/>
    <property type="match status" value="1"/>
</dbReference>
<dbReference type="EMBL" id="EU342371">
    <property type="protein sequence ID" value="ABY26830.1"/>
    <property type="molecule type" value="Genomic_DNA"/>
</dbReference>
<name>B2Y200_WELMI</name>
<evidence type="ECO:0000256" key="8">
    <source>
        <dbReference type="RuleBase" id="RU003485"/>
    </source>
</evidence>
<dbReference type="Gene3D" id="3.30.860.10">
    <property type="entry name" value="30s Ribosomal Protein S19, Chain A"/>
    <property type="match status" value="1"/>
</dbReference>
<dbReference type="GO" id="GO:0006412">
    <property type="term" value="P:translation"/>
    <property type="evidence" value="ECO:0007669"/>
    <property type="project" value="InterPro"/>
</dbReference>
<geneLocation type="plastid" evidence="10"/>
<evidence type="ECO:0000256" key="7">
    <source>
        <dbReference type="ARBA" id="ARBA00035253"/>
    </source>
</evidence>
<feature type="compositionally biased region" description="Basic residues" evidence="9">
    <location>
        <begin position="136"/>
        <end position="147"/>
    </location>
</feature>
<dbReference type="FunFam" id="3.30.860.10:FF:000001">
    <property type="entry name" value="30S ribosomal protein S19"/>
    <property type="match status" value="1"/>
</dbReference>
<keyword evidence="10" id="KW-0150">Chloroplast</keyword>
<dbReference type="InterPro" id="IPR023575">
    <property type="entry name" value="Ribosomal_uS19_SF"/>
</dbReference>
<dbReference type="GO" id="GO:0009536">
    <property type="term" value="C:plastid"/>
    <property type="evidence" value="ECO:0007669"/>
    <property type="project" value="UniProtKB-SubCell"/>
</dbReference>
<dbReference type="PRINTS" id="PR00975">
    <property type="entry name" value="RIBOSOMALS19"/>
</dbReference>
<dbReference type="Pfam" id="PF00203">
    <property type="entry name" value="Ribosomal_S19"/>
    <property type="match status" value="1"/>
</dbReference>
<evidence type="ECO:0000313" key="11">
    <source>
        <dbReference type="EMBL" id="AMA21032.1"/>
    </source>
</evidence>
<evidence type="ECO:0000256" key="2">
    <source>
        <dbReference type="ARBA" id="ARBA00007345"/>
    </source>
</evidence>
<keyword evidence="10" id="KW-0934">Plastid</keyword>
<dbReference type="GO" id="GO:0000028">
    <property type="term" value="P:ribosomal small subunit assembly"/>
    <property type="evidence" value="ECO:0007669"/>
    <property type="project" value="TreeGrafter"/>
</dbReference>
<evidence type="ECO:0000313" key="10">
    <source>
        <dbReference type="EMBL" id="ABY26830.1"/>
    </source>
</evidence>
<sequence>MDKKKYLSMEYSRSRKKKKSLKKVFADTPKKKKEAFVANYLLKKLKKLNINRKKLNINRKEKKLIVTWSRASTIVPEMVGYTIGVHNGKEHLPIYITESMLYHKLGDFVPTRVFPEHPSKDPKNPNKNENKIKRDNKTRKRDNKTRH</sequence>
<evidence type="ECO:0000256" key="6">
    <source>
        <dbReference type="ARBA" id="ARBA00023274"/>
    </source>
</evidence>
<feature type="region of interest" description="Disordered" evidence="9">
    <location>
        <begin position="113"/>
        <end position="147"/>
    </location>
</feature>
<keyword evidence="4" id="KW-0694">RNA-binding</keyword>
<keyword evidence="6 8" id="KW-0687">Ribonucleoprotein</keyword>
<dbReference type="NCBIfam" id="TIGR01050">
    <property type="entry name" value="rpsS_bact"/>
    <property type="match status" value="1"/>
</dbReference>
<comment type="subcellular location">
    <subcellularLocation>
        <location evidence="1">Plastid</location>
    </subcellularLocation>
</comment>
<reference evidence="11" key="4">
    <citation type="journal article" date="2016" name="Mol. Biol. Evol.">
        <title>Ginkgo and Welwitschia Mitogenomes Reveal Extreme Contrasts in Gymnosperm Mitochondrial Evolution.</title>
        <authorList>
            <person name="Guo W."/>
            <person name="Grewe F."/>
            <person name="Fan W."/>
            <person name="Young G.J."/>
            <person name="Knoop V."/>
            <person name="Palmer J.D."/>
            <person name="Mower J.P."/>
        </authorList>
    </citation>
    <scope>NUCLEOTIDE SEQUENCE</scope>
</reference>
<reference evidence="10" key="2">
    <citation type="journal article" date="2008" name="BMC Evol. Biol.">
        <title>The complete plastid genome sequence of Welwitschia mirabilis: an unusually compact plastome with accelerated divergence rates.</title>
        <authorList>
            <person name="McCoy S.R."/>
            <person name="Kuehl J.V."/>
            <person name="Boore J.L."/>
            <person name="Raubeson L.A."/>
        </authorList>
    </citation>
    <scope>NUCLEOTIDE SEQUENCE [LARGE SCALE GENOMIC DNA]</scope>
</reference>
<reference evidence="12" key="1">
    <citation type="submission" date="2007-12" db="EMBL/GenBank/DDBJ databases">
        <authorList>
            <person name="Wu C."/>
            <person name="Chaw S."/>
        </authorList>
    </citation>
    <scope>NUCLEOTIDE SEQUENCE</scope>
</reference>
<dbReference type="RefSeq" id="YP_001876617.1">
    <property type="nucleotide sequence ID" value="NC_010654.1"/>
</dbReference>
<evidence type="ECO:0000313" key="12">
    <source>
        <dbReference type="EMBL" id="BAH11188.1"/>
    </source>
</evidence>
<evidence type="ECO:0000256" key="3">
    <source>
        <dbReference type="ARBA" id="ARBA00022730"/>
    </source>
</evidence>
<keyword evidence="5 8" id="KW-0689">Ribosomal protein</keyword>
<dbReference type="EMBL" id="AP009568">
    <property type="protein sequence ID" value="BAH11188.1"/>
    <property type="molecule type" value="Genomic_DNA"/>
</dbReference>
<dbReference type="AlphaFoldDB" id="B2Y200"/>
<dbReference type="PANTHER" id="PTHR11880">
    <property type="entry name" value="RIBOSOMAL PROTEIN S19P FAMILY MEMBER"/>
    <property type="match status" value="1"/>
</dbReference>
<dbReference type="GO" id="GO:0003735">
    <property type="term" value="F:structural constituent of ribosome"/>
    <property type="evidence" value="ECO:0007669"/>
    <property type="project" value="InterPro"/>
</dbReference>
<dbReference type="SUPFAM" id="SSF54570">
    <property type="entry name" value="Ribosomal protein S19"/>
    <property type="match status" value="1"/>
</dbReference>
<gene>
    <name evidence="10" type="primary">rps19</name>
</gene>
<evidence type="ECO:0000256" key="1">
    <source>
        <dbReference type="ARBA" id="ARBA00004474"/>
    </source>
</evidence>
<feature type="compositionally biased region" description="Basic and acidic residues" evidence="9">
    <location>
        <begin position="114"/>
        <end position="135"/>
    </location>
</feature>
<keyword evidence="3" id="KW-0699">rRNA-binding</keyword>
<dbReference type="GO" id="GO:0005763">
    <property type="term" value="C:mitochondrial small ribosomal subunit"/>
    <property type="evidence" value="ECO:0007669"/>
    <property type="project" value="TreeGrafter"/>
</dbReference>
<proteinExistence type="inferred from homology"/>
<dbReference type="EMBL" id="KT347148">
    <property type="protein sequence ID" value="AMA21032.1"/>
    <property type="molecule type" value="Genomic_DNA"/>
</dbReference>
<accession>B2Y200</accession>
<dbReference type="GO" id="GO:0019843">
    <property type="term" value="F:rRNA binding"/>
    <property type="evidence" value="ECO:0007669"/>
    <property type="project" value="UniProtKB-KW"/>
</dbReference>